<keyword evidence="2" id="KW-1185">Reference proteome</keyword>
<evidence type="ECO:0000313" key="2">
    <source>
        <dbReference type="Proteomes" id="UP000053676"/>
    </source>
</evidence>
<evidence type="ECO:0000313" key="1">
    <source>
        <dbReference type="EMBL" id="ETN70616.1"/>
    </source>
</evidence>
<accession>W2SP15</accession>
<reference evidence="2" key="1">
    <citation type="journal article" date="2014" name="Nat. Genet.">
        <title>Genome of the human hookworm Necator americanus.</title>
        <authorList>
            <person name="Tang Y.T."/>
            <person name="Gao X."/>
            <person name="Rosa B.A."/>
            <person name="Abubucker S."/>
            <person name="Hallsworth-Pepin K."/>
            <person name="Martin J."/>
            <person name="Tyagi R."/>
            <person name="Heizer E."/>
            <person name="Zhang X."/>
            <person name="Bhonagiri-Palsikar V."/>
            <person name="Minx P."/>
            <person name="Warren W.C."/>
            <person name="Wang Q."/>
            <person name="Zhan B."/>
            <person name="Hotez P.J."/>
            <person name="Sternberg P.W."/>
            <person name="Dougall A."/>
            <person name="Gaze S.T."/>
            <person name="Mulvenna J."/>
            <person name="Sotillo J."/>
            <person name="Ranganathan S."/>
            <person name="Rabelo E.M."/>
            <person name="Wilson R.K."/>
            <person name="Felgner P.L."/>
            <person name="Bethony J."/>
            <person name="Hawdon J.M."/>
            <person name="Gasser R.B."/>
            <person name="Loukas A."/>
            <person name="Mitreva M."/>
        </authorList>
    </citation>
    <scope>NUCLEOTIDE SEQUENCE [LARGE SCALE GENOMIC DNA]</scope>
</reference>
<dbReference type="EMBL" id="KI668922">
    <property type="protein sequence ID" value="ETN70616.1"/>
    <property type="molecule type" value="Genomic_DNA"/>
</dbReference>
<dbReference type="AlphaFoldDB" id="W2SP15"/>
<protein>
    <submittedName>
        <fullName evidence="1">Uncharacterized protein</fullName>
    </submittedName>
</protein>
<organism evidence="1 2">
    <name type="scientific">Necator americanus</name>
    <name type="common">Human hookworm</name>
    <dbReference type="NCBI Taxonomy" id="51031"/>
    <lineage>
        <taxon>Eukaryota</taxon>
        <taxon>Metazoa</taxon>
        <taxon>Ecdysozoa</taxon>
        <taxon>Nematoda</taxon>
        <taxon>Chromadorea</taxon>
        <taxon>Rhabditida</taxon>
        <taxon>Rhabditina</taxon>
        <taxon>Rhabditomorpha</taxon>
        <taxon>Strongyloidea</taxon>
        <taxon>Ancylostomatidae</taxon>
        <taxon>Bunostominae</taxon>
        <taxon>Necator</taxon>
    </lineage>
</organism>
<dbReference type="Proteomes" id="UP000053676">
    <property type="component" value="Unassembled WGS sequence"/>
</dbReference>
<dbReference type="KEGG" id="nai:NECAME_14651"/>
<name>W2SP15_NECAM</name>
<gene>
    <name evidence="1" type="ORF">NECAME_14651</name>
</gene>
<sequence>MHFHRTGMRLNVPLFHRQESCDRGRNENIQKRRINTKKAKELISNTIRNSIPEKCVDKIDMTE</sequence>
<proteinExistence type="predicted"/>